<gene>
    <name evidence="2" type="ORF">STAS_07717</name>
</gene>
<accession>A0A5A7PFL2</accession>
<organism evidence="2 3">
    <name type="scientific">Striga asiatica</name>
    <name type="common">Asiatic witchweed</name>
    <name type="synonym">Buchnera asiatica</name>
    <dbReference type="NCBI Taxonomy" id="4170"/>
    <lineage>
        <taxon>Eukaryota</taxon>
        <taxon>Viridiplantae</taxon>
        <taxon>Streptophyta</taxon>
        <taxon>Embryophyta</taxon>
        <taxon>Tracheophyta</taxon>
        <taxon>Spermatophyta</taxon>
        <taxon>Magnoliopsida</taxon>
        <taxon>eudicotyledons</taxon>
        <taxon>Gunneridae</taxon>
        <taxon>Pentapetalae</taxon>
        <taxon>asterids</taxon>
        <taxon>lamiids</taxon>
        <taxon>Lamiales</taxon>
        <taxon>Orobanchaceae</taxon>
        <taxon>Buchnereae</taxon>
        <taxon>Striga</taxon>
    </lineage>
</organism>
<name>A0A5A7PFL2_STRAF</name>
<evidence type="ECO:0000313" key="2">
    <source>
        <dbReference type="EMBL" id="GER31685.1"/>
    </source>
</evidence>
<evidence type="ECO:0000256" key="1">
    <source>
        <dbReference type="SAM" id="MobiDB-lite"/>
    </source>
</evidence>
<keyword evidence="3" id="KW-1185">Reference proteome</keyword>
<evidence type="ECO:0000313" key="3">
    <source>
        <dbReference type="Proteomes" id="UP000325081"/>
    </source>
</evidence>
<dbReference type="AlphaFoldDB" id="A0A5A7PFL2"/>
<proteinExistence type="predicted"/>
<dbReference type="Proteomes" id="UP000325081">
    <property type="component" value="Unassembled WGS sequence"/>
</dbReference>
<feature type="compositionally biased region" description="Acidic residues" evidence="1">
    <location>
        <begin position="96"/>
        <end position="112"/>
    </location>
</feature>
<comment type="caution">
    <text evidence="2">The sequence shown here is derived from an EMBL/GenBank/DDBJ whole genome shotgun (WGS) entry which is preliminary data.</text>
</comment>
<sequence length="125" mass="14452">MSWQGKDPSTDLCYPQLEKSLRYQDMLIQIEKSVSLETTKNIFCLIPILGWKSILYRKRLFQKINDLPTVFEVVTGAPPRQPESQPKAIKMATPKDEDEAGGEEEEEQEEDDEHIKQYKFPTCSS</sequence>
<dbReference type="EMBL" id="BKCP01004516">
    <property type="protein sequence ID" value="GER31685.1"/>
    <property type="molecule type" value="Genomic_DNA"/>
</dbReference>
<feature type="region of interest" description="Disordered" evidence="1">
    <location>
        <begin position="76"/>
        <end position="125"/>
    </location>
</feature>
<protein>
    <submittedName>
        <fullName evidence="2">PHD finger protein ALFIN-LIKE 7</fullName>
    </submittedName>
</protein>
<reference evidence="3" key="1">
    <citation type="journal article" date="2019" name="Curr. Biol.">
        <title>Genome Sequence of Striga asiatica Provides Insight into the Evolution of Plant Parasitism.</title>
        <authorList>
            <person name="Yoshida S."/>
            <person name="Kim S."/>
            <person name="Wafula E.K."/>
            <person name="Tanskanen J."/>
            <person name="Kim Y.M."/>
            <person name="Honaas L."/>
            <person name="Yang Z."/>
            <person name="Spallek T."/>
            <person name="Conn C.E."/>
            <person name="Ichihashi Y."/>
            <person name="Cheong K."/>
            <person name="Cui S."/>
            <person name="Der J.P."/>
            <person name="Gundlach H."/>
            <person name="Jiao Y."/>
            <person name="Hori C."/>
            <person name="Ishida J.K."/>
            <person name="Kasahara H."/>
            <person name="Kiba T."/>
            <person name="Kim M.S."/>
            <person name="Koo N."/>
            <person name="Laohavisit A."/>
            <person name="Lee Y.H."/>
            <person name="Lumba S."/>
            <person name="McCourt P."/>
            <person name="Mortimer J.C."/>
            <person name="Mutuku J.M."/>
            <person name="Nomura T."/>
            <person name="Sasaki-Sekimoto Y."/>
            <person name="Seto Y."/>
            <person name="Wang Y."/>
            <person name="Wakatake T."/>
            <person name="Sakakibara H."/>
            <person name="Demura T."/>
            <person name="Yamaguchi S."/>
            <person name="Yoneyama K."/>
            <person name="Manabe R.I."/>
            <person name="Nelson D.C."/>
            <person name="Schulman A.H."/>
            <person name="Timko M.P."/>
            <person name="dePamphilis C.W."/>
            <person name="Choi D."/>
            <person name="Shirasu K."/>
        </authorList>
    </citation>
    <scope>NUCLEOTIDE SEQUENCE [LARGE SCALE GENOMIC DNA]</scope>
    <source>
        <strain evidence="3">cv. UVA1</strain>
    </source>
</reference>